<feature type="region of interest" description="Disordered" evidence="1">
    <location>
        <begin position="123"/>
        <end position="145"/>
    </location>
</feature>
<accession>A0A9N9GAV4</accession>
<gene>
    <name evidence="2" type="ORF">FMOSSE_LOCUS8562</name>
</gene>
<evidence type="ECO:0000256" key="1">
    <source>
        <dbReference type="SAM" id="MobiDB-lite"/>
    </source>
</evidence>
<proteinExistence type="predicted"/>
<reference evidence="2" key="1">
    <citation type="submission" date="2021-06" db="EMBL/GenBank/DDBJ databases">
        <authorList>
            <person name="Kallberg Y."/>
            <person name="Tangrot J."/>
            <person name="Rosling A."/>
        </authorList>
    </citation>
    <scope>NUCLEOTIDE SEQUENCE</scope>
    <source>
        <strain evidence="2">87-6 pot B 2015</strain>
    </source>
</reference>
<organism evidence="2 3">
    <name type="scientific">Funneliformis mosseae</name>
    <name type="common">Endomycorrhizal fungus</name>
    <name type="synonym">Glomus mosseae</name>
    <dbReference type="NCBI Taxonomy" id="27381"/>
    <lineage>
        <taxon>Eukaryota</taxon>
        <taxon>Fungi</taxon>
        <taxon>Fungi incertae sedis</taxon>
        <taxon>Mucoromycota</taxon>
        <taxon>Glomeromycotina</taxon>
        <taxon>Glomeromycetes</taxon>
        <taxon>Glomerales</taxon>
        <taxon>Glomeraceae</taxon>
        <taxon>Funneliformis</taxon>
    </lineage>
</organism>
<feature type="compositionally biased region" description="Polar residues" evidence="1">
    <location>
        <begin position="18"/>
        <end position="32"/>
    </location>
</feature>
<sequence>MPRTRKNNSEDKEPSSFPYKSSPNRGGKNNSRSGKDLLQAPSYITFAKGTPPGVLFDGVDEPGPEIAERLTKLPYEKYMFLDNKAKFMAQINYIMWATGIDEKSNDGGYEKKVGNVNIQRKNESSQYKNICNDGSPPSSKKNDKKPLIGFKFL</sequence>
<dbReference type="EMBL" id="CAJVPP010002248">
    <property type="protein sequence ID" value="CAG8593429.1"/>
    <property type="molecule type" value="Genomic_DNA"/>
</dbReference>
<protein>
    <submittedName>
        <fullName evidence="2">15372_t:CDS:1</fullName>
    </submittedName>
</protein>
<feature type="region of interest" description="Disordered" evidence="1">
    <location>
        <begin position="1"/>
        <end position="42"/>
    </location>
</feature>
<comment type="caution">
    <text evidence="2">The sequence shown here is derived from an EMBL/GenBank/DDBJ whole genome shotgun (WGS) entry which is preliminary data.</text>
</comment>
<dbReference type="AlphaFoldDB" id="A0A9N9GAV4"/>
<evidence type="ECO:0000313" key="3">
    <source>
        <dbReference type="Proteomes" id="UP000789375"/>
    </source>
</evidence>
<dbReference type="Proteomes" id="UP000789375">
    <property type="component" value="Unassembled WGS sequence"/>
</dbReference>
<name>A0A9N9GAV4_FUNMO</name>
<keyword evidence="3" id="KW-1185">Reference proteome</keyword>
<evidence type="ECO:0000313" key="2">
    <source>
        <dbReference type="EMBL" id="CAG8593429.1"/>
    </source>
</evidence>